<evidence type="ECO:0000313" key="8">
    <source>
        <dbReference type="Proteomes" id="UP000183085"/>
    </source>
</evidence>
<dbReference type="PANTHER" id="PTHR43578:SF3">
    <property type="entry name" value="NADH-QUINONE OXIDOREDUCTASE SUBUNIT F"/>
    <property type="match status" value="1"/>
</dbReference>
<dbReference type="STRING" id="1817895.AUJ95_09195"/>
<dbReference type="PROSITE" id="PS00198">
    <property type="entry name" value="4FE4S_FER_1"/>
    <property type="match status" value="1"/>
</dbReference>
<evidence type="ECO:0000256" key="1">
    <source>
        <dbReference type="ARBA" id="ARBA00007523"/>
    </source>
</evidence>
<dbReference type="Gene3D" id="1.20.1440.230">
    <property type="entry name" value="NADH-ubiquinone oxidoreductase 51kDa subunit, iron-sulphur binding domain"/>
    <property type="match status" value="1"/>
</dbReference>
<dbReference type="Proteomes" id="UP000183085">
    <property type="component" value="Unassembled WGS sequence"/>
</dbReference>
<feature type="domain" description="4Fe-4S ferredoxin-type" evidence="6">
    <location>
        <begin position="541"/>
        <end position="570"/>
    </location>
</feature>
<dbReference type="InterPro" id="IPR037207">
    <property type="entry name" value="Nuop51_4Fe4S-bd_sf"/>
</dbReference>
<dbReference type="InterPro" id="IPR011538">
    <property type="entry name" value="Nuo51_FMN-bd"/>
</dbReference>
<dbReference type="GO" id="GO:0046872">
    <property type="term" value="F:metal ion binding"/>
    <property type="evidence" value="ECO:0007669"/>
    <property type="project" value="UniProtKB-KW"/>
</dbReference>
<dbReference type="GO" id="GO:0008137">
    <property type="term" value="F:NADH dehydrogenase (ubiquinone) activity"/>
    <property type="evidence" value="ECO:0007669"/>
    <property type="project" value="InterPro"/>
</dbReference>
<dbReference type="FunFam" id="1.20.1440.230:FF:000001">
    <property type="entry name" value="Mitochondrial NADH dehydrogenase flavoprotein 1"/>
    <property type="match status" value="1"/>
</dbReference>
<evidence type="ECO:0000256" key="2">
    <source>
        <dbReference type="ARBA" id="ARBA00022485"/>
    </source>
</evidence>
<dbReference type="InterPro" id="IPR037225">
    <property type="entry name" value="Nuo51_FMN-bd_sf"/>
</dbReference>
<comment type="similarity">
    <text evidence="1">Belongs to the complex I 51 kDa subunit family.</text>
</comment>
<evidence type="ECO:0000259" key="6">
    <source>
        <dbReference type="PROSITE" id="PS51379"/>
    </source>
</evidence>
<proteinExistence type="inferred from homology"/>
<keyword evidence="5" id="KW-0411">Iron-sulfur</keyword>
<evidence type="ECO:0000256" key="3">
    <source>
        <dbReference type="ARBA" id="ARBA00022723"/>
    </source>
</evidence>
<name>A0A1J5E009_9BACT</name>
<keyword evidence="4" id="KW-0408">Iron</keyword>
<dbReference type="Pfam" id="PF10589">
    <property type="entry name" value="NADH_4Fe-4S"/>
    <property type="match status" value="1"/>
</dbReference>
<dbReference type="InterPro" id="IPR001949">
    <property type="entry name" value="NADH-UbQ_OxRdtase_51kDa_CS"/>
</dbReference>
<evidence type="ECO:0000313" key="7">
    <source>
        <dbReference type="EMBL" id="OIP36646.1"/>
    </source>
</evidence>
<dbReference type="PROSITE" id="PS51257">
    <property type="entry name" value="PROKAR_LIPOPROTEIN"/>
    <property type="match status" value="1"/>
</dbReference>
<dbReference type="CDD" id="cd02980">
    <property type="entry name" value="TRX_Fd_family"/>
    <property type="match status" value="1"/>
</dbReference>
<dbReference type="PROSITE" id="PS00645">
    <property type="entry name" value="COMPLEX1_51K_2"/>
    <property type="match status" value="1"/>
</dbReference>
<dbReference type="GO" id="GO:0051539">
    <property type="term" value="F:4 iron, 4 sulfur cluster binding"/>
    <property type="evidence" value="ECO:0007669"/>
    <property type="project" value="UniProtKB-KW"/>
</dbReference>
<feature type="domain" description="4Fe-4S ferredoxin-type" evidence="6">
    <location>
        <begin position="571"/>
        <end position="596"/>
    </location>
</feature>
<dbReference type="SUPFAM" id="SSF140490">
    <property type="entry name" value="Nqo1C-terminal domain-like"/>
    <property type="match status" value="1"/>
</dbReference>
<organism evidence="7 8">
    <name type="scientific">Candidatus Desantisbacteria bacterium CG2_30_40_21</name>
    <dbReference type="NCBI Taxonomy" id="1817895"/>
    <lineage>
        <taxon>Bacteria</taxon>
        <taxon>Candidatus Desantisiibacteriota</taxon>
    </lineage>
</organism>
<keyword evidence="2" id="KW-0004">4Fe-4S</keyword>
<dbReference type="SMART" id="SM00928">
    <property type="entry name" value="NADH_4Fe-4S"/>
    <property type="match status" value="1"/>
</dbReference>
<dbReference type="Pfam" id="PF01512">
    <property type="entry name" value="Complex1_51K"/>
    <property type="match status" value="1"/>
</dbReference>
<dbReference type="InterPro" id="IPR017896">
    <property type="entry name" value="4Fe4S_Fe-S-bd"/>
</dbReference>
<dbReference type="Pfam" id="PF12838">
    <property type="entry name" value="Fer4_7"/>
    <property type="match status" value="1"/>
</dbReference>
<dbReference type="Gene3D" id="3.40.30.10">
    <property type="entry name" value="Glutaredoxin"/>
    <property type="match status" value="1"/>
</dbReference>
<dbReference type="PANTHER" id="PTHR43578">
    <property type="entry name" value="NADH-QUINONE OXIDOREDUCTASE SUBUNIT F"/>
    <property type="match status" value="1"/>
</dbReference>
<dbReference type="Gene3D" id="6.10.250.1450">
    <property type="match status" value="1"/>
</dbReference>
<dbReference type="Gene3D" id="3.10.20.600">
    <property type="match status" value="1"/>
</dbReference>
<evidence type="ECO:0000256" key="4">
    <source>
        <dbReference type="ARBA" id="ARBA00023004"/>
    </source>
</evidence>
<dbReference type="PROSITE" id="PS51379">
    <property type="entry name" value="4FE4S_FER_2"/>
    <property type="match status" value="2"/>
</dbReference>
<dbReference type="FunFam" id="3.40.50.11540:FF:000001">
    <property type="entry name" value="NADH dehydrogenase [ubiquinone] flavoprotein 1, mitochondrial"/>
    <property type="match status" value="1"/>
</dbReference>
<comment type="caution">
    <text evidence="7">The sequence shown here is derived from an EMBL/GenBank/DDBJ whole genome shotgun (WGS) entry which is preliminary data.</text>
</comment>
<reference evidence="7 8" key="1">
    <citation type="journal article" date="2016" name="Environ. Microbiol.">
        <title>Genomic resolution of a cold subsurface aquifer community provides metabolic insights for novel microbes adapted to high CO concentrations.</title>
        <authorList>
            <person name="Probst A.J."/>
            <person name="Castelle C.J."/>
            <person name="Singh A."/>
            <person name="Brown C.T."/>
            <person name="Anantharaman K."/>
            <person name="Sharon I."/>
            <person name="Hug L.A."/>
            <person name="Burstein D."/>
            <person name="Emerson J.B."/>
            <person name="Thomas B.C."/>
            <person name="Banfield J.F."/>
        </authorList>
    </citation>
    <scope>NUCLEOTIDE SEQUENCE [LARGE SCALE GENOMIC DNA]</scope>
    <source>
        <strain evidence="7">CG2_30_40_21</strain>
    </source>
</reference>
<dbReference type="GO" id="GO:0010181">
    <property type="term" value="F:FMN binding"/>
    <property type="evidence" value="ECO:0007669"/>
    <property type="project" value="InterPro"/>
</dbReference>
<dbReference type="SUPFAM" id="SSF52833">
    <property type="entry name" value="Thioredoxin-like"/>
    <property type="match status" value="1"/>
</dbReference>
<dbReference type="SUPFAM" id="SSF142984">
    <property type="entry name" value="Nqo1 middle domain-like"/>
    <property type="match status" value="1"/>
</dbReference>
<dbReference type="InterPro" id="IPR017900">
    <property type="entry name" value="4Fe4S_Fe_S_CS"/>
</dbReference>
<dbReference type="InterPro" id="IPR019575">
    <property type="entry name" value="Nuop51_4Fe4S-bd"/>
</dbReference>
<dbReference type="SUPFAM" id="SSF54862">
    <property type="entry name" value="4Fe-4S ferredoxins"/>
    <property type="match status" value="1"/>
</dbReference>
<dbReference type="AlphaFoldDB" id="A0A1J5E009"/>
<dbReference type="Gene3D" id="3.30.70.20">
    <property type="match status" value="1"/>
</dbReference>
<sequence length="596" mass="65103">MAAYRCNILICAGTGCVACGAPKIKVALEDELRKKDLQNEIQITLTGCNGFCAKGPLFVVYPEGIFYHSLKPEDIPLLVEEHFLKGRPVKDLMYTPPAEKETVPLINDIPFFKHQVLRVLRNRGLIDAEKIDEYIARDGYQALAKALSGMSPEEVIEQVNISGLRGRGGGGFPTGKKWEECRRYKIFPKYTVCNGDEGDPGAFMDRSVLEADPHAVLEGMAISAYAIGGIEKGYIYVRAEYPLAIYRLNIAIDQAREYGLLGKNIFGTDFNFDIEIYPGAGAFVCGESSALMYSIEGKRGMPRIKPPRSSESGLWGQPTNLNNVETFANVPQIILNGGAWFASIGTEGSKGTKVFALTGAVNNVGLVEVPMGTSLRALVFDIGGGISDKRKFKAAQLGGPSGGCIPESLLDITIDFDSLTEAGAMMGSGGVVIMHDATCMVDTARFFTDFSVDESCGKCVPCRIGLRVMLNKLEDIVSGRGQEGDVEFLEELGKHIKNTSHCGLGQTAANPVLSTIRYFRDEYDAHIKEKRCPSRVCIDLIKFEVNEEKCKMCGLCLKACPSGAVVWEKKQKAMIDKEKCTRCRSCVTVCKFDAID</sequence>
<protein>
    <submittedName>
        <fullName evidence="7">NADH dehydrogenase</fullName>
    </submittedName>
</protein>
<evidence type="ECO:0000256" key="5">
    <source>
        <dbReference type="ARBA" id="ARBA00023014"/>
    </source>
</evidence>
<keyword evidence="3" id="KW-0479">Metal-binding</keyword>
<gene>
    <name evidence="7" type="ORF">AUJ95_09195</name>
</gene>
<dbReference type="InterPro" id="IPR036249">
    <property type="entry name" value="Thioredoxin-like_sf"/>
</dbReference>
<dbReference type="EMBL" id="MNYI01000235">
    <property type="protein sequence ID" value="OIP36646.1"/>
    <property type="molecule type" value="Genomic_DNA"/>
</dbReference>
<dbReference type="Gene3D" id="3.40.50.11540">
    <property type="entry name" value="NADH-ubiquinone oxidoreductase 51kDa subunit"/>
    <property type="match status" value="1"/>
</dbReference>
<dbReference type="Pfam" id="PF01257">
    <property type="entry name" value="2Fe-2S_thioredx"/>
    <property type="match status" value="1"/>
</dbReference>
<dbReference type="SUPFAM" id="SSF142019">
    <property type="entry name" value="Nqo1 FMN-binding domain-like"/>
    <property type="match status" value="1"/>
</dbReference>
<accession>A0A1J5E009</accession>